<dbReference type="Gene3D" id="3.80.10.10">
    <property type="entry name" value="Ribonuclease Inhibitor"/>
    <property type="match status" value="1"/>
</dbReference>
<dbReference type="PANTHER" id="PTHR48007">
    <property type="entry name" value="LEUCINE-RICH REPEAT RECEPTOR-LIKE PROTEIN KINASE PXC1"/>
    <property type="match status" value="1"/>
</dbReference>
<evidence type="ECO:0000313" key="6">
    <source>
        <dbReference type="EMBL" id="VEU38671.1"/>
    </source>
</evidence>
<keyword evidence="5" id="KW-0472">Membrane</keyword>
<reference evidence="6 7" key="1">
    <citation type="submission" date="2019-01" db="EMBL/GenBank/DDBJ databases">
        <authorList>
            <person name="Ferrante I. M."/>
        </authorList>
    </citation>
    <scope>NUCLEOTIDE SEQUENCE [LARGE SCALE GENOMIC DNA]</scope>
    <source>
        <strain evidence="6 7">B856</strain>
    </source>
</reference>
<feature type="compositionally biased region" description="Polar residues" evidence="4">
    <location>
        <begin position="183"/>
        <end position="194"/>
    </location>
</feature>
<dbReference type="FunFam" id="3.80.10.10:FF:000041">
    <property type="entry name" value="LRR receptor-like serine/threonine-protein kinase ERECTA"/>
    <property type="match status" value="1"/>
</dbReference>
<evidence type="ECO:0008006" key="8">
    <source>
        <dbReference type="Google" id="ProtNLM"/>
    </source>
</evidence>
<dbReference type="InterPro" id="IPR032675">
    <property type="entry name" value="LRR_dom_sf"/>
</dbReference>
<feature type="compositionally biased region" description="Polar residues" evidence="4">
    <location>
        <begin position="33"/>
        <end position="42"/>
    </location>
</feature>
<evidence type="ECO:0000256" key="3">
    <source>
        <dbReference type="ARBA" id="ARBA00022737"/>
    </source>
</evidence>
<dbReference type="EMBL" id="CAACVS010000181">
    <property type="protein sequence ID" value="VEU38671.1"/>
    <property type="molecule type" value="Genomic_DNA"/>
</dbReference>
<dbReference type="InterPro" id="IPR006970">
    <property type="entry name" value="PT"/>
</dbReference>
<dbReference type="Pfam" id="PF00560">
    <property type="entry name" value="LRR_1"/>
    <property type="match status" value="3"/>
</dbReference>
<evidence type="ECO:0000313" key="7">
    <source>
        <dbReference type="Proteomes" id="UP000291116"/>
    </source>
</evidence>
<protein>
    <recommendedName>
        <fullName evidence="8">Leucine-rich repeat-containing N-terminal plant-type domain-containing protein</fullName>
    </recommendedName>
</protein>
<keyword evidence="5" id="KW-0812">Transmembrane</keyword>
<dbReference type="PANTHER" id="PTHR48007:SF4">
    <property type="entry name" value="LEUCINE-RICH REPEAT RECEPTOR-LIKE PROTEIN KINASE PXC1"/>
    <property type="match status" value="1"/>
</dbReference>
<proteinExistence type="predicted"/>
<evidence type="ECO:0000256" key="5">
    <source>
        <dbReference type="SAM" id="Phobius"/>
    </source>
</evidence>
<keyword evidence="7" id="KW-1185">Reference proteome</keyword>
<dbReference type="Proteomes" id="UP000291116">
    <property type="component" value="Unassembled WGS sequence"/>
</dbReference>
<name>A0A448Z9G9_9STRA</name>
<dbReference type="InterPro" id="IPR001611">
    <property type="entry name" value="Leu-rich_rpt"/>
</dbReference>
<evidence type="ECO:0000256" key="2">
    <source>
        <dbReference type="ARBA" id="ARBA00022729"/>
    </source>
</evidence>
<accession>A0A448Z9G9</accession>
<dbReference type="Pfam" id="PF04886">
    <property type="entry name" value="PT"/>
    <property type="match status" value="1"/>
</dbReference>
<dbReference type="SUPFAM" id="SSF52058">
    <property type="entry name" value="L domain-like"/>
    <property type="match status" value="1"/>
</dbReference>
<feature type="region of interest" description="Disordered" evidence="4">
    <location>
        <begin position="152"/>
        <end position="222"/>
    </location>
</feature>
<feature type="region of interest" description="Disordered" evidence="4">
    <location>
        <begin position="1"/>
        <end position="91"/>
    </location>
</feature>
<evidence type="ECO:0000256" key="1">
    <source>
        <dbReference type="ARBA" id="ARBA00022614"/>
    </source>
</evidence>
<feature type="compositionally biased region" description="Low complexity" evidence="4">
    <location>
        <begin position="204"/>
        <end position="217"/>
    </location>
</feature>
<dbReference type="OrthoDB" id="46376at2759"/>
<sequence length="554" mass="59917">MEPTKDDATMETPEVSVSAPAPGGPDPEEGSFDSPQPKNKTTPIPPGPAQAVMLAPTTGKQPDRDRTLVEPSGALASPETAVTGRSSDEADERLELMYSKDVAHKKSSDGPGGDKERRKRWLTIGLLAFLAVCTIAAASAVVVLRRRKGPLASSAATAGLAEPDTVSPAPTRTPVPTADPSEGPTTGPTESPSAGPTGEPSVVPTGAPTTSEPSSAPSPMPTRDHVALLQEFLFGSYAVDYNETSNMLAIEWLAEEAARIDSFEPDERLVQRFALLSMGFALRGANSTLDAPVNVVPGVDHCDWDGVGCDGGDEEGSVTEVRWAYQNRTESGDGRISPEVRLLAEDLVHLDLSNNDLVGTIPEELYDATNLEKLYLFRNELEGTISTKIGNLDSITHFHLSHNNLSGSIPAEVKSGASGIRPLEYFNLYRNRLTGTLPESMRFRDMIYFDVGRNELSGTLPDDIGEKFVSLRHAHFDHNYFWGTLPESYNTVGNGRLESFSIDHNYLSGTVPGKRDLTNKLVQYTLHSNKFDAMDKGNCKMEVPQGEMIEFRCV</sequence>
<evidence type="ECO:0000256" key="4">
    <source>
        <dbReference type="SAM" id="MobiDB-lite"/>
    </source>
</evidence>
<organism evidence="6 7">
    <name type="scientific">Pseudo-nitzschia multistriata</name>
    <dbReference type="NCBI Taxonomy" id="183589"/>
    <lineage>
        <taxon>Eukaryota</taxon>
        <taxon>Sar</taxon>
        <taxon>Stramenopiles</taxon>
        <taxon>Ochrophyta</taxon>
        <taxon>Bacillariophyta</taxon>
        <taxon>Bacillariophyceae</taxon>
        <taxon>Bacillariophycidae</taxon>
        <taxon>Bacillariales</taxon>
        <taxon>Bacillariaceae</taxon>
        <taxon>Pseudo-nitzschia</taxon>
    </lineage>
</organism>
<dbReference type="AlphaFoldDB" id="A0A448Z9G9"/>
<gene>
    <name evidence="6" type="ORF">PSNMU_V1.4_AUG-EV-PASAV3_0055110</name>
</gene>
<keyword evidence="3" id="KW-0677">Repeat</keyword>
<keyword evidence="1" id="KW-0433">Leucine-rich repeat</keyword>
<dbReference type="InterPro" id="IPR046959">
    <property type="entry name" value="PRK1-6/SRF4-like"/>
</dbReference>
<keyword evidence="5" id="KW-1133">Transmembrane helix</keyword>
<keyword evidence="2" id="KW-0732">Signal</keyword>
<feature type="transmembrane region" description="Helical" evidence="5">
    <location>
        <begin position="121"/>
        <end position="144"/>
    </location>
</feature>